<dbReference type="SUPFAM" id="SSF56436">
    <property type="entry name" value="C-type lectin-like"/>
    <property type="match status" value="1"/>
</dbReference>
<dbReference type="Gene3D" id="3.90.1580.10">
    <property type="entry name" value="paralog of FGE (formylglycine-generating enzyme)"/>
    <property type="match status" value="1"/>
</dbReference>
<keyword evidence="1" id="KW-0472">Membrane</keyword>
<dbReference type="OrthoDB" id="9768004at2"/>
<evidence type="ECO:0000256" key="1">
    <source>
        <dbReference type="SAM" id="Phobius"/>
    </source>
</evidence>
<keyword evidence="1" id="KW-0812">Transmembrane</keyword>
<dbReference type="AlphaFoldDB" id="A0A2T0M8Y8"/>
<keyword evidence="4" id="KW-1185">Reference proteome</keyword>
<dbReference type="InterPro" id="IPR042095">
    <property type="entry name" value="SUMF_sf"/>
</dbReference>
<dbReference type="Pfam" id="PF03781">
    <property type="entry name" value="FGE-sulfatase"/>
    <property type="match status" value="1"/>
</dbReference>
<evidence type="ECO:0000313" key="4">
    <source>
        <dbReference type="Proteomes" id="UP000237640"/>
    </source>
</evidence>
<protein>
    <submittedName>
        <fullName evidence="3">Formylglycine-generating enzyme required for sulfatase activity</fullName>
    </submittedName>
</protein>
<dbReference type="PANTHER" id="PTHR23150">
    <property type="entry name" value="SULFATASE MODIFYING FACTOR 1, 2"/>
    <property type="match status" value="1"/>
</dbReference>
<sequence length="380" mass="43054">MNLRNSILKKYTPFLLIIQALTLVFFYVGCSKKRKNNLEKLPTEGTKVTEVQLLMEQPDSITTPKGMVWIPGGTFQQGAVNGDTLAMAHEKPAHSVMLDGFFMDVHEVTNAQFARFVKETGYVTVAERKVDWEEMKKQLPANTPKPEDALLKPGSLVFKKNVTSISNLHDYSQWWNWTIGANWKHPNGPGSNIDGKEKHPVVHIAFEDALAYCKWAGRRLPTEAEWEYAARGKKPTSIYYWGNDVAQLNSNANTWEGNFPMTNTLQDGFALRAPVGSFKPNNFGLHDMSGNVWEWTSDWYHAKYYQTLYEKGEVLNPKGAKSAYNPFNPRTKERVIKGGSFLCSVTYCANYRISSRMASTEDSSLEHLGFRTVLSLDMLD</sequence>
<evidence type="ECO:0000259" key="2">
    <source>
        <dbReference type="Pfam" id="PF03781"/>
    </source>
</evidence>
<evidence type="ECO:0000313" key="3">
    <source>
        <dbReference type="EMBL" id="PRX53935.1"/>
    </source>
</evidence>
<accession>A0A2T0M8Y8</accession>
<gene>
    <name evidence="3" type="ORF">CLV81_2328</name>
</gene>
<dbReference type="EMBL" id="PVYX01000002">
    <property type="protein sequence ID" value="PRX53935.1"/>
    <property type="molecule type" value="Genomic_DNA"/>
</dbReference>
<dbReference type="InterPro" id="IPR016187">
    <property type="entry name" value="CTDL_fold"/>
</dbReference>
<dbReference type="GO" id="GO:0120147">
    <property type="term" value="F:formylglycine-generating oxidase activity"/>
    <property type="evidence" value="ECO:0007669"/>
    <property type="project" value="TreeGrafter"/>
</dbReference>
<reference evidence="3 4" key="1">
    <citation type="submission" date="2018-03" db="EMBL/GenBank/DDBJ databases">
        <title>Genomic Encyclopedia of Archaeal and Bacterial Type Strains, Phase II (KMG-II): from individual species to whole genera.</title>
        <authorList>
            <person name="Goeker M."/>
        </authorList>
    </citation>
    <scope>NUCLEOTIDE SEQUENCE [LARGE SCALE GENOMIC DNA]</scope>
    <source>
        <strain evidence="3 4">DSM 25027</strain>
    </source>
</reference>
<keyword evidence="1" id="KW-1133">Transmembrane helix</keyword>
<proteinExistence type="predicted"/>
<dbReference type="InterPro" id="IPR005532">
    <property type="entry name" value="SUMF_dom"/>
</dbReference>
<dbReference type="PANTHER" id="PTHR23150:SF19">
    <property type="entry name" value="FORMYLGLYCINE-GENERATING ENZYME"/>
    <property type="match status" value="1"/>
</dbReference>
<feature type="transmembrane region" description="Helical" evidence="1">
    <location>
        <begin position="12"/>
        <end position="30"/>
    </location>
</feature>
<dbReference type="InterPro" id="IPR051043">
    <property type="entry name" value="Sulfatase_Mod_Factor_Kinase"/>
</dbReference>
<dbReference type="Proteomes" id="UP000237640">
    <property type="component" value="Unassembled WGS sequence"/>
</dbReference>
<organism evidence="3 4">
    <name type="scientific">Flagellimonas meridianipacifica</name>
    <dbReference type="NCBI Taxonomy" id="1080225"/>
    <lineage>
        <taxon>Bacteria</taxon>
        <taxon>Pseudomonadati</taxon>
        <taxon>Bacteroidota</taxon>
        <taxon>Flavobacteriia</taxon>
        <taxon>Flavobacteriales</taxon>
        <taxon>Flavobacteriaceae</taxon>
        <taxon>Flagellimonas</taxon>
    </lineage>
</organism>
<comment type="caution">
    <text evidence="3">The sequence shown here is derived from an EMBL/GenBank/DDBJ whole genome shotgun (WGS) entry which is preliminary data.</text>
</comment>
<name>A0A2T0M8Y8_9FLAO</name>
<feature type="domain" description="Sulfatase-modifying factor enzyme-like" evidence="2">
    <location>
        <begin position="65"/>
        <end position="373"/>
    </location>
</feature>
<dbReference type="RefSeq" id="WP_106145259.1">
    <property type="nucleotide sequence ID" value="NZ_PVYX01000002.1"/>
</dbReference>